<dbReference type="InterPro" id="IPR003382">
    <property type="entry name" value="Flavoprotein"/>
</dbReference>
<dbReference type="HAMAP" id="MF_02225">
    <property type="entry name" value="CoaBC"/>
    <property type="match status" value="1"/>
</dbReference>
<keyword evidence="3" id="KW-0479">Metal-binding</keyword>
<comment type="function">
    <text evidence="3">Catalyzes two sequential steps in the biosynthesis of coenzyme A. In the first step cysteine is conjugated to 4'-phosphopantothenate to form 4-phosphopantothenoylcysteine. In the second step the latter compound is decarboxylated to form 4'-phosphopantotheine.</text>
</comment>
<accession>A0A2M7RRF0</accession>
<proteinExistence type="inferred from homology"/>
<feature type="binding site" evidence="3">
    <location>
        <position position="296"/>
    </location>
    <ligand>
        <name>CTP</name>
        <dbReference type="ChEBI" id="CHEBI:37563"/>
    </ligand>
</feature>
<comment type="pathway">
    <text evidence="3 4">Cofactor biosynthesis; coenzyme A biosynthesis; CoA from (R)-pantothenate: step 3/5.</text>
</comment>
<comment type="catalytic activity">
    <reaction evidence="3 4">
        <text>(R)-4'-phosphopantothenate + L-cysteine + CTP = N-[(R)-4-phosphopantothenoyl]-L-cysteine + CMP + diphosphate + H(+)</text>
        <dbReference type="Rhea" id="RHEA:19397"/>
        <dbReference type="ChEBI" id="CHEBI:10986"/>
        <dbReference type="ChEBI" id="CHEBI:15378"/>
        <dbReference type="ChEBI" id="CHEBI:33019"/>
        <dbReference type="ChEBI" id="CHEBI:35235"/>
        <dbReference type="ChEBI" id="CHEBI:37563"/>
        <dbReference type="ChEBI" id="CHEBI:59458"/>
        <dbReference type="ChEBI" id="CHEBI:60377"/>
        <dbReference type="EC" id="6.3.2.5"/>
    </reaction>
</comment>
<evidence type="ECO:0000259" key="6">
    <source>
        <dbReference type="Pfam" id="PF04127"/>
    </source>
</evidence>
<comment type="caution">
    <text evidence="3">Lacks conserved residue(s) required for the propagation of feature annotation.</text>
</comment>
<feature type="domain" description="DNA/pantothenate metabolism flavoprotein C-terminal" evidence="6">
    <location>
        <begin position="193"/>
        <end position="403"/>
    </location>
</feature>
<feature type="binding site" evidence="3">
    <location>
        <position position="286"/>
    </location>
    <ligand>
        <name>CTP</name>
        <dbReference type="ChEBI" id="CHEBI:37563"/>
    </ligand>
</feature>
<dbReference type="Gene3D" id="3.40.50.10300">
    <property type="entry name" value="CoaB-like"/>
    <property type="match status" value="1"/>
</dbReference>
<dbReference type="Pfam" id="PF04127">
    <property type="entry name" value="DFP"/>
    <property type="match status" value="1"/>
</dbReference>
<comment type="similarity">
    <text evidence="3 4">In the C-terminal section; belongs to the PPC synthetase family.</text>
</comment>
<dbReference type="Proteomes" id="UP000231069">
    <property type="component" value="Unassembled WGS sequence"/>
</dbReference>
<evidence type="ECO:0000259" key="5">
    <source>
        <dbReference type="Pfam" id="PF02441"/>
    </source>
</evidence>
<feature type="binding site" evidence="3">
    <location>
        <position position="329"/>
    </location>
    <ligand>
        <name>CTP</name>
        <dbReference type="ChEBI" id="CHEBI:37563"/>
    </ligand>
</feature>
<dbReference type="GO" id="GO:0015937">
    <property type="term" value="P:coenzyme A biosynthetic process"/>
    <property type="evidence" value="ECO:0007669"/>
    <property type="project" value="UniProtKB-UniRule"/>
</dbReference>
<evidence type="ECO:0000256" key="1">
    <source>
        <dbReference type="ARBA" id="ARBA00022793"/>
    </source>
</evidence>
<dbReference type="SUPFAM" id="SSF52507">
    <property type="entry name" value="Homo-oligomeric flavin-containing Cys decarboxylases, HFCD"/>
    <property type="match status" value="1"/>
</dbReference>
<evidence type="ECO:0000313" key="7">
    <source>
        <dbReference type="EMBL" id="PIZ02891.1"/>
    </source>
</evidence>
<organism evidence="7 8">
    <name type="scientific">Candidatus Gottesmanbacteria bacterium CG_4_10_14_0_8_um_filter_37_24</name>
    <dbReference type="NCBI Taxonomy" id="1974574"/>
    <lineage>
        <taxon>Bacteria</taxon>
        <taxon>Candidatus Gottesmaniibacteriota</taxon>
    </lineage>
</organism>
<comment type="function">
    <text evidence="4">Catalyzes two steps in the biosynthesis of coenzyme A. In the first step cysteine is conjugated to 4'-phosphopantothenate to form 4-phosphopantothenoylcysteine, in the latter compound is decarboxylated to form 4'-phosphopantotheine.</text>
</comment>
<dbReference type="GO" id="GO:0010181">
    <property type="term" value="F:FMN binding"/>
    <property type="evidence" value="ECO:0007669"/>
    <property type="project" value="UniProtKB-UniRule"/>
</dbReference>
<dbReference type="EC" id="6.3.2.5" evidence="3"/>
<comment type="cofactor">
    <cofactor evidence="3">
        <name>FMN</name>
        <dbReference type="ChEBI" id="CHEBI:58210"/>
    </cofactor>
    <text evidence="3">Binds 1 FMN per subunit.</text>
</comment>
<keyword evidence="1 3" id="KW-0210">Decarboxylase</keyword>
<name>A0A2M7RRF0_9BACT</name>
<dbReference type="PANTHER" id="PTHR14359:SF6">
    <property type="entry name" value="PHOSPHOPANTOTHENOYLCYSTEINE DECARBOXYLASE"/>
    <property type="match status" value="1"/>
</dbReference>
<dbReference type="GO" id="GO:0004632">
    <property type="term" value="F:phosphopantothenate--cysteine ligase activity"/>
    <property type="evidence" value="ECO:0007669"/>
    <property type="project" value="UniProtKB-UniRule"/>
</dbReference>
<keyword evidence="3 4" id="KW-0436">Ligase</keyword>
<dbReference type="UniPathway" id="UPA00241">
    <property type="reaction ID" value="UER00353"/>
</dbReference>
<dbReference type="AlphaFoldDB" id="A0A2M7RRF0"/>
<keyword evidence="3 4" id="KW-0288">FMN</keyword>
<comment type="cofactor">
    <cofactor evidence="3">
        <name>Mg(2+)</name>
        <dbReference type="ChEBI" id="CHEBI:18420"/>
    </cofactor>
</comment>
<comment type="catalytic activity">
    <reaction evidence="3 4">
        <text>N-[(R)-4-phosphopantothenoyl]-L-cysteine + H(+) = (R)-4'-phosphopantetheine + CO2</text>
        <dbReference type="Rhea" id="RHEA:16793"/>
        <dbReference type="ChEBI" id="CHEBI:15378"/>
        <dbReference type="ChEBI" id="CHEBI:16526"/>
        <dbReference type="ChEBI" id="CHEBI:59458"/>
        <dbReference type="ChEBI" id="CHEBI:61723"/>
        <dbReference type="EC" id="4.1.1.36"/>
    </reaction>
</comment>
<comment type="similarity">
    <text evidence="3 4">In the N-terminal section; belongs to the HFCD (homo-oligomeric flavin containing Cys decarboxylase) superfamily.</text>
</comment>
<comment type="pathway">
    <text evidence="3 4">Cofactor biosynthesis; coenzyme A biosynthesis; CoA from (R)-pantothenate: step 2/5.</text>
</comment>
<dbReference type="EMBL" id="PFMK01000042">
    <property type="protein sequence ID" value="PIZ02891.1"/>
    <property type="molecule type" value="Genomic_DNA"/>
</dbReference>
<reference evidence="8" key="1">
    <citation type="submission" date="2017-09" db="EMBL/GenBank/DDBJ databases">
        <title>Depth-based differentiation of microbial function through sediment-hosted aquifers and enrichment of novel symbionts in the deep terrestrial subsurface.</title>
        <authorList>
            <person name="Probst A.J."/>
            <person name="Ladd B."/>
            <person name="Jarett J.K."/>
            <person name="Geller-Mcgrath D.E."/>
            <person name="Sieber C.M.K."/>
            <person name="Emerson J.B."/>
            <person name="Anantharaman K."/>
            <person name="Thomas B.C."/>
            <person name="Malmstrom R."/>
            <person name="Stieglmeier M."/>
            <person name="Klingl A."/>
            <person name="Woyke T."/>
            <person name="Ryan C.M."/>
            <person name="Banfield J.F."/>
        </authorList>
    </citation>
    <scope>NUCLEOTIDE SEQUENCE [LARGE SCALE GENOMIC DNA]</scope>
</reference>
<dbReference type="SUPFAM" id="SSF102645">
    <property type="entry name" value="CoaB-like"/>
    <property type="match status" value="1"/>
</dbReference>
<dbReference type="Gene3D" id="3.40.50.1950">
    <property type="entry name" value="Flavin prenyltransferase-like"/>
    <property type="match status" value="1"/>
</dbReference>
<dbReference type="NCBIfam" id="TIGR00521">
    <property type="entry name" value="coaBC_dfp"/>
    <property type="match status" value="1"/>
</dbReference>
<evidence type="ECO:0000256" key="2">
    <source>
        <dbReference type="ARBA" id="ARBA00023239"/>
    </source>
</evidence>
<sequence length="408" mass="45623">MNIKSPVVLIGITGGVAGYKSIELIRLLRKNKAKVYVIMTKNAAKMYPIFDYEKASGNKVHTEIVEEGLDYRKIISTKKIDHIMLADLADIYVIVPATANIIGKLAHGLADDFVTTVAVATKAPIFVCPSMNVHMWENRIVSENIGLLVKRGFYILPPVEGELACGYRGVGRLPDVKIIYTEIMKILKEKCKLKGKKIIVTAGATLEQIDDVRLITNKGSGKMGLSIADECVRMGAEVLFLRSESSVKSLSILKEKIFSSYKDLERLIKSNVRDYDVIFHTASVSDFVPEYKLSGKIESDKSFELKLKSTPKILHMIKVWNSKIRLIGFKAIYKIKEEDIANIARNKILVSNSDYLVVNDVGRKDIGFGSDENEVYLFSRLGMISKIPRSSKREVARQILEKTVDEAA</sequence>
<keyword evidence="3" id="KW-0511">Multifunctional enzyme</keyword>
<gene>
    <name evidence="3 7" type="primary">coaBC</name>
    <name evidence="7" type="ORF">COY59_02415</name>
</gene>
<dbReference type="InterPro" id="IPR007085">
    <property type="entry name" value="DNA/pantothenate-metab_flavo_C"/>
</dbReference>
<comment type="caution">
    <text evidence="7">The sequence shown here is derived from an EMBL/GenBank/DDBJ whole genome shotgun (WGS) entry which is preliminary data.</text>
</comment>
<dbReference type="GO" id="GO:0015941">
    <property type="term" value="P:pantothenate catabolic process"/>
    <property type="evidence" value="ECO:0007669"/>
    <property type="project" value="InterPro"/>
</dbReference>
<dbReference type="Pfam" id="PF02441">
    <property type="entry name" value="Flavoprotein"/>
    <property type="match status" value="1"/>
</dbReference>
<keyword evidence="3" id="KW-0460">Magnesium</keyword>
<keyword evidence="3 4" id="KW-0285">Flavoprotein</keyword>
<feature type="domain" description="Flavoprotein" evidence="5">
    <location>
        <begin position="8"/>
        <end position="174"/>
    </location>
</feature>
<feature type="region of interest" description="Phosphopantothenate--cysteine ligase" evidence="3">
    <location>
        <begin position="198"/>
        <end position="408"/>
    </location>
</feature>
<dbReference type="InterPro" id="IPR036551">
    <property type="entry name" value="Flavin_trans-like"/>
</dbReference>
<keyword evidence="2 3" id="KW-0456">Lyase</keyword>
<protein>
    <recommendedName>
        <fullName evidence="3">Coenzyme A biosynthesis bifunctional protein CoaBC</fullName>
    </recommendedName>
    <alternativeName>
        <fullName evidence="3">DNA/pantothenate metabolism flavoprotein</fullName>
    </alternativeName>
    <alternativeName>
        <fullName evidence="3">Phosphopantothenoylcysteine synthetase/decarboxylase</fullName>
        <shortName evidence="3">PPCS-PPCDC</shortName>
    </alternativeName>
    <domain>
        <recommendedName>
            <fullName evidence="3">Phosphopantothenoylcysteine decarboxylase</fullName>
            <shortName evidence="3">PPC decarboxylase</shortName>
            <shortName evidence="3">PPC-DC</shortName>
            <ecNumber evidence="3">4.1.1.36</ecNumber>
        </recommendedName>
        <alternativeName>
            <fullName evidence="3">CoaC</fullName>
        </alternativeName>
    </domain>
    <domain>
        <recommendedName>
            <fullName evidence="3">Phosphopantothenate--cysteine ligase</fullName>
            <ecNumber evidence="3">6.3.2.5</ecNumber>
        </recommendedName>
        <alternativeName>
            <fullName evidence="3">CoaB</fullName>
        </alternativeName>
        <alternativeName>
            <fullName evidence="3">Phosphopantothenoylcysteine synthetase</fullName>
            <shortName evidence="3">PPC synthetase</shortName>
            <shortName evidence="3">PPC-S</shortName>
        </alternativeName>
    </domain>
</protein>
<dbReference type="GO" id="GO:0004633">
    <property type="term" value="F:phosphopantothenoylcysteine decarboxylase activity"/>
    <property type="evidence" value="ECO:0007669"/>
    <property type="project" value="UniProtKB-UniRule"/>
</dbReference>
<evidence type="ECO:0000256" key="4">
    <source>
        <dbReference type="RuleBase" id="RU364078"/>
    </source>
</evidence>
<dbReference type="InterPro" id="IPR005252">
    <property type="entry name" value="CoaBC"/>
</dbReference>
<feature type="region of interest" description="Phosphopantothenoylcysteine decarboxylase" evidence="3">
    <location>
        <begin position="1"/>
        <end position="197"/>
    </location>
</feature>
<evidence type="ECO:0000256" key="3">
    <source>
        <dbReference type="HAMAP-Rule" id="MF_02225"/>
    </source>
</evidence>
<feature type="active site" description="Proton donor" evidence="3">
    <location>
        <position position="165"/>
    </location>
</feature>
<dbReference type="GO" id="GO:0071513">
    <property type="term" value="C:phosphopantothenoylcysteine decarboxylase complex"/>
    <property type="evidence" value="ECO:0007669"/>
    <property type="project" value="TreeGrafter"/>
</dbReference>
<dbReference type="PANTHER" id="PTHR14359">
    <property type="entry name" value="HOMO-OLIGOMERIC FLAVIN CONTAINING CYS DECARBOXYLASE FAMILY"/>
    <property type="match status" value="1"/>
</dbReference>
<dbReference type="EC" id="4.1.1.36" evidence="3"/>
<dbReference type="GO" id="GO:0046872">
    <property type="term" value="F:metal ion binding"/>
    <property type="evidence" value="ECO:0007669"/>
    <property type="project" value="UniProtKB-KW"/>
</dbReference>
<dbReference type="InterPro" id="IPR035929">
    <property type="entry name" value="CoaB-like_sf"/>
</dbReference>
<feature type="binding site" evidence="3">
    <location>
        <position position="347"/>
    </location>
    <ligand>
        <name>CTP</name>
        <dbReference type="ChEBI" id="CHEBI:37563"/>
    </ligand>
</feature>
<evidence type="ECO:0000313" key="8">
    <source>
        <dbReference type="Proteomes" id="UP000231069"/>
    </source>
</evidence>